<organism evidence="9">
    <name type="scientific">Rodentolepis nana</name>
    <name type="common">Dwarf tapeworm</name>
    <name type="synonym">Hymenolepis nana</name>
    <dbReference type="NCBI Taxonomy" id="102285"/>
    <lineage>
        <taxon>Eukaryota</taxon>
        <taxon>Metazoa</taxon>
        <taxon>Spiralia</taxon>
        <taxon>Lophotrochozoa</taxon>
        <taxon>Platyhelminthes</taxon>
        <taxon>Cestoda</taxon>
        <taxon>Eucestoda</taxon>
        <taxon>Cyclophyllidea</taxon>
        <taxon>Hymenolepididae</taxon>
        <taxon>Rodentolepis</taxon>
    </lineage>
</organism>
<protein>
    <submittedName>
        <fullName evidence="9">G_PROTEIN_RECEP_F1_2 domain-containing protein</fullName>
    </submittedName>
</protein>
<evidence type="ECO:0000259" key="6">
    <source>
        <dbReference type="PROSITE" id="PS50262"/>
    </source>
</evidence>
<dbReference type="Proteomes" id="UP000278807">
    <property type="component" value="Unassembled WGS sequence"/>
</dbReference>
<feature type="transmembrane region" description="Helical" evidence="5">
    <location>
        <begin position="295"/>
        <end position="321"/>
    </location>
</feature>
<name>A0A0R3TCM1_RODNA</name>
<dbReference type="GO" id="GO:0008528">
    <property type="term" value="F:G protein-coupled peptide receptor activity"/>
    <property type="evidence" value="ECO:0007669"/>
    <property type="project" value="InterPro"/>
</dbReference>
<proteinExistence type="predicted"/>
<dbReference type="STRING" id="102285.A0A0R3TCM1"/>
<evidence type="ECO:0000256" key="5">
    <source>
        <dbReference type="SAM" id="Phobius"/>
    </source>
</evidence>
<evidence type="ECO:0000256" key="3">
    <source>
        <dbReference type="ARBA" id="ARBA00022989"/>
    </source>
</evidence>
<dbReference type="PROSITE" id="PS50262">
    <property type="entry name" value="G_PROTEIN_RECEP_F1_2"/>
    <property type="match status" value="1"/>
</dbReference>
<feature type="transmembrane region" description="Helical" evidence="5">
    <location>
        <begin position="34"/>
        <end position="52"/>
    </location>
</feature>
<feature type="transmembrane region" description="Helical" evidence="5">
    <location>
        <begin position="103"/>
        <end position="128"/>
    </location>
</feature>
<evidence type="ECO:0000313" key="7">
    <source>
        <dbReference type="EMBL" id="VDO00668.1"/>
    </source>
</evidence>
<feature type="transmembrane region" description="Helical" evidence="5">
    <location>
        <begin position="210"/>
        <end position="234"/>
    </location>
</feature>
<dbReference type="InterPro" id="IPR017452">
    <property type="entry name" value="GPCR_Rhodpsn_7TM"/>
</dbReference>
<keyword evidence="3 5" id="KW-1133">Transmembrane helix</keyword>
<reference evidence="9" key="1">
    <citation type="submission" date="2017-02" db="UniProtKB">
        <authorList>
            <consortium name="WormBaseParasite"/>
        </authorList>
    </citation>
    <scope>IDENTIFICATION</scope>
</reference>
<reference evidence="7 8" key="2">
    <citation type="submission" date="2018-11" db="EMBL/GenBank/DDBJ databases">
        <authorList>
            <consortium name="Pathogen Informatics"/>
        </authorList>
    </citation>
    <scope>NUCLEOTIDE SEQUENCE [LARGE SCALE GENOMIC DNA]</scope>
</reference>
<dbReference type="InterPro" id="IPR000276">
    <property type="entry name" value="GPCR_Rhodpsn"/>
</dbReference>
<dbReference type="PANTHER" id="PTHR47023:SF1">
    <property type="entry name" value="SEX PEPTIDE RECEPTOR"/>
    <property type="match status" value="1"/>
</dbReference>
<feature type="domain" description="G-protein coupled receptors family 1 profile" evidence="6">
    <location>
        <begin position="45"/>
        <end position="337"/>
    </location>
</feature>
<evidence type="ECO:0000256" key="4">
    <source>
        <dbReference type="ARBA" id="ARBA00023136"/>
    </source>
</evidence>
<gene>
    <name evidence="7" type="ORF">HNAJ_LOCUS4808</name>
</gene>
<keyword evidence="4 5" id="KW-0472">Membrane</keyword>
<keyword evidence="8" id="KW-1185">Reference proteome</keyword>
<evidence type="ECO:0000313" key="9">
    <source>
        <dbReference type="WBParaSite" id="HNAJ_0000481001-mRNA-1"/>
    </source>
</evidence>
<dbReference type="SUPFAM" id="SSF81321">
    <property type="entry name" value="Family A G protein-coupled receptor-like"/>
    <property type="match status" value="1"/>
</dbReference>
<dbReference type="InterPro" id="IPR053071">
    <property type="entry name" value="GPCR1-related_rcpt"/>
</dbReference>
<dbReference type="AlphaFoldDB" id="A0A0R3TCM1"/>
<dbReference type="PRINTS" id="PR00237">
    <property type="entry name" value="GPCRRHODOPSN"/>
</dbReference>
<evidence type="ECO:0000256" key="1">
    <source>
        <dbReference type="ARBA" id="ARBA00004370"/>
    </source>
</evidence>
<keyword evidence="2 5" id="KW-0812">Transmembrane</keyword>
<accession>A0A0R3TCM1</accession>
<evidence type="ECO:0000313" key="8">
    <source>
        <dbReference type="Proteomes" id="UP000278807"/>
    </source>
</evidence>
<dbReference type="OrthoDB" id="5962323at2759"/>
<feature type="transmembrane region" description="Helical" evidence="5">
    <location>
        <begin position="148"/>
        <end position="167"/>
    </location>
</feature>
<feature type="transmembrane region" description="Helical" evidence="5">
    <location>
        <begin position="64"/>
        <end position="83"/>
    </location>
</feature>
<dbReference type="Pfam" id="PF10324">
    <property type="entry name" value="7TM_GPCR_Srw"/>
    <property type="match status" value="1"/>
</dbReference>
<comment type="subcellular location">
    <subcellularLocation>
        <location evidence="1">Membrane</location>
    </subcellularLocation>
</comment>
<sequence length="337" mass="38113">MPISQLEPVNENCDWLYQLSSRAVPFTHLVQTTILPFFLALTVIINILLCITLNRPNMRTPTNFILLAISVADLLTGLLPLPILTAFNTDYFDTDLTLVKGYLTHYCSVVLPTIFHTISIWLTVLLALQRFIYVVKPLEVYKYAICHYRGVAISIFIISISALIFYANNFSITYNSGAVVCTNSQKAISSIHSKMLKCTFLPRNIQFPILLLRALTVHIIPCLLLCVLTAYMLVALKGISKRRNELLKKQKEMRMLANSIRMADNHNNNVNNQMAKRNKKKPVNGDVYKTSRIMLVVLLLFLFVEIPSTVLVTTYSLLIALQGKPMPYFSEVGPNVP</sequence>
<dbReference type="PANTHER" id="PTHR47023">
    <property type="entry name" value="SEX PEPTIDE RECEPTOR"/>
    <property type="match status" value="1"/>
</dbReference>
<dbReference type="EMBL" id="UZAE01003667">
    <property type="protein sequence ID" value="VDO00668.1"/>
    <property type="molecule type" value="Genomic_DNA"/>
</dbReference>
<evidence type="ECO:0000256" key="2">
    <source>
        <dbReference type="ARBA" id="ARBA00022692"/>
    </source>
</evidence>
<dbReference type="WBParaSite" id="HNAJ_0000481001-mRNA-1">
    <property type="protein sequence ID" value="HNAJ_0000481001-mRNA-1"/>
    <property type="gene ID" value="HNAJ_0000481001"/>
</dbReference>
<dbReference type="InterPro" id="IPR019427">
    <property type="entry name" value="7TM_GPCR_serpentine_rcpt_Srw"/>
</dbReference>
<dbReference type="GO" id="GO:0016020">
    <property type="term" value="C:membrane"/>
    <property type="evidence" value="ECO:0007669"/>
    <property type="project" value="UniProtKB-SubCell"/>
</dbReference>
<dbReference type="Gene3D" id="1.20.1070.10">
    <property type="entry name" value="Rhodopsin 7-helix transmembrane proteins"/>
    <property type="match status" value="1"/>
</dbReference>